<sequence length="92" mass="10818">MYLYILFSPSTNKYYTGISPNPGVRTTLHNSHHFKGAYTKIAVDWHIVLTKEFPTRRDAQFIESFIKRMKSKTFIQKIIENPVILDDILSKR</sequence>
<accession>A0A2A4GD30</accession>
<protein>
    <recommendedName>
        <fullName evidence="1">GIY-YIG domain-containing protein</fullName>
    </recommendedName>
</protein>
<evidence type="ECO:0000313" key="3">
    <source>
        <dbReference type="Proteomes" id="UP000219559"/>
    </source>
</evidence>
<keyword evidence="3" id="KW-1185">Reference proteome</keyword>
<dbReference type="InterPro" id="IPR035901">
    <property type="entry name" value="GIY-YIG_endonuc_sf"/>
</dbReference>
<reference evidence="2 3" key="1">
    <citation type="submission" date="2017-04" db="EMBL/GenBank/DDBJ databases">
        <title>A new member of the family Flavobacteriaceae isolated from ascidians.</title>
        <authorList>
            <person name="Chen L."/>
        </authorList>
    </citation>
    <scope>NUCLEOTIDE SEQUENCE [LARGE SCALE GENOMIC DNA]</scope>
    <source>
        <strain evidence="2 3">HQA918</strain>
    </source>
</reference>
<proteinExistence type="predicted"/>
<dbReference type="EMBL" id="NBWU01000001">
    <property type="protein sequence ID" value="PCE65888.1"/>
    <property type="molecule type" value="Genomic_DNA"/>
</dbReference>
<organism evidence="2 3">
    <name type="scientific">Sediminicola luteus</name>
    <dbReference type="NCBI Taxonomy" id="319238"/>
    <lineage>
        <taxon>Bacteria</taxon>
        <taxon>Pseudomonadati</taxon>
        <taxon>Bacteroidota</taxon>
        <taxon>Flavobacteriia</taxon>
        <taxon>Flavobacteriales</taxon>
        <taxon>Flavobacteriaceae</taxon>
        <taxon>Sediminicola</taxon>
    </lineage>
</organism>
<feature type="domain" description="GIY-YIG" evidence="1">
    <location>
        <begin position="1"/>
        <end position="76"/>
    </location>
</feature>
<dbReference type="Proteomes" id="UP000219559">
    <property type="component" value="Unassembled WGS sequence"/>
</dbReference>
<comment type="caution">
    <text evidence="2">The sequence shown here is derived from an EMBL/GenBank/DDBJ whole genome shotgun (WGS) entry which is preliminary data.</text>
</comment>
<dbReference type="SUPFAM" id="SSF82771">
    <property type="entry name" value="GIY-YIG endonuclease"/>
    <property type="match status" value="1"/>
</dbReference>
<evidence type="ECO:0000259" key="1">
    <source>
        <dbReference type="PROSITE" id="PS50164"/>
    </source>
</evidence>
<gene>
    <name evidence="2" type="ORF">B7P33_00890</name>
</gene>
<dbReference type="InterPro" id="IPR000305">
    <property type="entry name" value="GIY-YIG_endonuc"/>
</dbReference>
<dbReference type="RefSeq" id="WP_097441414.1">
    <property type="nucleotide sequence ID" value="NZ_NBWU01000001.1"/>
</dbReference>
<dbReference type="Gene3D" id="3.40.1440.10">
    <property type="entry name" value="GIY-YIG endonuclease"/>
    <property type="match status" value="1"/>
</dbReference>
<dbReference type="AlphaFoldDB" id="A0A2A4GD30"/>
<dbReference type="OrthoDB" id="1495241at2"/>
<dbReference type="PROSITE" id="PS50164">
    <property type="entry name" value="GIY_YIG"/>
    <property type="match status" value="1"/>
</dbReference>
<name>A0A2A4GD30_9FLAO</name>
<evidence type="ECO:0000313" key="2">
    <source>
        <dbReference type="EMBL" id="PCE65888.1"/>
    </source>
</evidence>
<dbReference type="Pfam" id="PF01541">
    <property type="entry name" value="GIY-YIG"/>
    <property type="match status" value="1"/>
</dbReference>